<protein>
    <submittedName>
        <fullName evidence="2">Uncharacterized protein</fullName>
    </submittedName>
</protein>
<sequence>MNLRSSLIIATATIALTALPAVAQQTETTETTTTTTVTKGHHRYVYYRDHDIYFAPETKVYYWREGNDWRSASELPETYRTYITRGGVNIELDTEKPYERNEWVIAHYKNHDHDDD</sequence>
<reference evidence="2 3" key="1">
    <citation type="journal article" date="2015" name="Stand. Genomic Sci.">
        <title>Genomic Encyclopedia of Bacterial and Archaeal Type Strains, Phase III: the genomes of soil and plant-associated and newly described type strains.</title>
        <authorList>
            <person name="Whitman W.B."/>
            <person name="Woyke T."/>
            <person name="Klenk H.P."/>
            <person name="Zhou Y."/>
            <person name="Lilburn T.G."/>
            <person name="Beck B.J."/>
            <person name="De Vos P."/>
            <person name="Vandamme P."/>
            <person name="Eisen J.A."/>
            <person name="Garrity G."/>
            <person name="Hugenholtz P."/>
            <person name="Kyrpides N.C."/>
        </authorList>
    </citation>
    <scope>NUCLEOTIDE SEQUENCE [LARGE SCALE GENOMIC DNA]</scope>
    <source>
        <strain evidence="2 3">A3</strain>
    </source>
</reference>
<comment type="caution">
    <text evidence="2">The sequence shown here is derived from an EMBL/GenBank/DDBJ whole genome shotgun (WGS) entry which is preliminary data.</text>
</comment>
<evidence type="ECO:0000256" key="1">
    <source>
        <dbReference type="SAM" id="SignalP"/>
    </source>
</evidence>
<dbReference type="AlphaFoldDB" id="A0A4R2IE36"/>
<evidence type="ECO:0000313" key="3">
    <source>
        <dbReference type="Proteomes" id="UP000294862"/>
    </source>
</evidence>
<gene>
    <name evidence="2" type="ORF">EV148_104268</name>
</gene>
<proteinExistence type="predicted"/>
<keyword evidence="1" id="KW-0732">Signal</keyword>
<evidence type="ECO:0000313" key="2">
    <source>
        <dbReference type="EMBL" id="TCO40905.1"/>
    </source>
</evidence>
<dbReference type="RefSeq" id="WP_131997435.1">
    <property type="nucleotide sequence ID" value="NZ_JACGXM010000010.1"/>
</dbReference>
<keyword evidence="3" id="KW-1185">Reference proteome</keyword>
<accession>A0A4R2IE36</accession>
<dbReference type="Proteomes" id="UP000294862">
    <property type="component" value="Unassembled WGS sequence"/>
</dbReference>
<feature type="chain" id="PRO_5020723022" evidence="1">
    <location>
        <begin position="24"/>
        <end position="116"/>
    </location>
</feature>
<name>A0A4R2IE36_9GAMM</name>
<feature type="signal peptide" evidence="1">
    <location>
        <begin position="1"/>
        <end position="23"/>
    </location>
</feature>
<organism evidence="2 3">
    <name type="scientific">Dokdonella fugitiva</name>
    <dbReference type="NCBI Taxonomy" id="328517"/>
    <lineage>
        <taxon>Bacteria</taxon>
        <taxon>Pseudomonadati</taxon>
        <taxon>Pseudomonadota</taxon>
        <taxon>Gammaproteobacteria</taxon>
        <taxon>Lysobacterales</taxon>
        <taxon>Rhodanobacteraceae</taxon>
        <taxon>Dokdonella</taxon>
    </lineage>
</organism>
<dbReference type="EMBL" id="SLWQ01000004">
    <property type="protein sequence ID" value="TCO40905.1"/>
    <property type="molecule type" value="Genomic_DNA"/>
</dbReference>
<dbReference type="OrthoDB" id="5959684at2"/>